<dbReference type="PANTHER" id="PTHR30289:SF1">
    <property type="entry name" value="PEBP (PHOSPHATIDYLETHANOLAMINE-BINDING PROTEIN) FAMILY PROTEIN"/>
    <property type="match status" value="1"/>
</dbReference>
<dbReference type="InterPro" id="IPR005247">
    <property type="entry name" value="YbhB_YbcL/LppC-like"/>
</dbReference>
<evidence type="ECO:0000313" key="2">
    <source>
        <dbReference type="EMBL" id="SDY40100.1"/>
    </source>
</evidence>
<dbReference type="AlphaFoldDB" id="A0A1H3JJC8"/>
<organism evidence="2 3">
    <name type="scientific">Saccharopolyspora shandongensis</name>
    <dbReference type="NCBI Taxonomy" id="418495"/>
    <lineage>
        <taxon>Bacteria</taxon>
        <taxon>Bacillati</taxon>
        <taxon>Actinomycetota</taxon>
        <taxon>Actinomycetes</taxon>
        <taxon>Pseudonocardiales</taxon>
        <taxon>Pseudonocardiaceae</taxon>
        <taxon>Saccharopolyspora</taxon>
    </lineage>
</organism>
<name>A0A1H3JJC8_9PSEU</name>
<gene>
    <name evidence="2" type="ORF">SAMN05216215_10268</name>
</gene>
<dbReference type="STRING" id="418495.SAMN05216215_10268"/>
<dbReference type="RefSeq" id="WP_093269619.1">
    <property type="nucleotide sequence ID" value="NZ_FNOK01000026.1"/>
</dbReference>
<dbReference type="InterPro" id="IPR023393">
    <property type="entry name" value="START-like_dom_sf"/>
</dbReference>
<protein>
    <recommendedName>
        <fullName evidence="4">Phospholipid-binding protein, PBP family</fullName>
    </recommendedName>
</protein>
<dbReference type="SUPFAM" id="SSF55961">
    <property type="entry name" value="Bet v1-like"/>
    <property type="match status" value="1"/>
</dbReference>
<dbReference type="CDD" id="cd00865">
    <property type="entry name" value="PEBP_bact_arch"/>
    <property type="match status" value="1"/>
</dbReference>
<dbReference type="OrthoDB" id="9797506at2"/>
<dbReference type="PANTHER" id="PTHR30289">
    <property type="entry name" value="UNCHARACTERIZED PROTEIN YBCL-RELATED"/>
    <property type="match status" value="1"/>
</dbReference>
<sequence length="347" mass="37168">MSANDPYARLPEVPSFTVTSTSVQDERPLQAAQLSGIFGVRGGGDVSPQLSWSGAPLGTKSYAVTVYDPDAPTMSGFWHWAVANIPATVTSLPEGAGDDAGSGLPGPAFQLPNDARVTRFVGGAPPAGHGRHRYLITVHALDVEDIAVPAGSTPAFLVFTMASHTLGRATLIGTAETPGAAEVVERIEVSRLIPALAGDIFAVLTDPKGHADIDASGMLMDAEGERVEQPGDRFLVHMDRDALGDLPLGKYDVEVVITNLIPDEEIAWTVEGRIRPHARHVYGYRLEPTEGGTLVTSYYDWSEIDEEWKERLVFPVVPESALKATLGILERTVRRRTAARPDAAGTR</sequence>
<evidence type="ECO:0008006" key="4">
    <source>
        <dbReference type="Google" id="ProtNLM"/>
    </source>
</evidence>
<keyword evidence="3" id="KW-1185">Reference proteome</keyword>
<accession>A0A1H3JJC8</accession>
<evidence type="ECO:0000256" key="1">
    <source>
        <dbReference type="ARBA" id="ARBA00007120"/>
    </source>
</evidence>
<dbReference type="Pfam" id="PF01161">
    <property type="entry name" value="PBP"/>
    <property type="match status" value="1"/>
</dbReference>
<dbReference type="Gene3D" id="3.90.280.10">
    <property type="entry name" value="PEBP-like"/>
    <property type="match status" value="1"/>
</dbReference>
<dbReference type="SUPFAM" id="SSF49777">
    <property type="entry name" value="PEBP-like"/>
    <property type="match status" value="1"/>
</dbReference>
<dbReference type="NCBIfam" id="TIGR00481">
    <property type="entry name" value="YbhB/YbcL family Raf kinase inhibitor-like protein"/>
    <property type="match status" value="1"/>
</dbReference>
<comment type="similarity">
    <text evidence="1">Belongs to the UPF0098 family.</text>
</comment>
<dbReference type="Gene3D" id="3.30.530.20">
    <property type="match status" value="1"/>
</dbReference>
<reference evidence="3" key="1">
    <citation type="submission" date="2016-10" db="EMBL/GenBank/DDBJ databases">
        <authorList>
            <person name="Varghese N."/>
            <person name="Submissions S."/>
        </authorList>
    </citation>
    <scope>NUCLEOTIDE SEQUENCE [LARGE SCALE GENOMIC DNA]</scope>
    <source>
        <strain evidence="3">CGMCC 4.3530</strain>
    </source>
</reference>
<dbReference type="InterPro" id="IPR036610">
    <property type="entry name" value="PEBP-like_sf"/>
</dbReference>
<evidence type="ECO:0000313" key="3">
    <source>
        <dbReference type="Proteomes" id="UP000199529"/>
    </source>
</evidence>
<dbReference type="Proteomes" id="UP000199529">
    <property type="component" value="Unassembled WGS sequence"/>
</dbReference>
<dbReference type="EMBL" id="FNOK01000026">
    <property type="protein sequence ID" value="SDY40100.1"/>
    <property type="molecule type" value="Genomic_DNA"/>
</dbReference>
<dbReference type="InterPro" id="IPR008914">
    <property type="entry name" value="PEBP"/>
</dbReference>
<proteinExistence type="inferred from homology"/>